<dbReference type="AlphaFoldDB" id="A0A7U2I9U5"/>
<dbReference type="EMBL" id="CP069041">
    <property type="protein sequence ID" value="QRD05873.1"/>
    <property type="molecule type" value="Genomic_DNA"/>
</dbReference>
<reference evidence="2" key="1">
    <citation type="journal article" date="2021" name="BMC Genomics">
        <title>Chromosome-level genome assembly and manually-curated proteome of model necrotroph Parastagonospora nodorum Sn15 reveals a genome-wide trove of candidate effector homologs, and redundancy of virulence-related functions within an accessory chromosome.</title>
        <authorList>
            <person name="Bertazzoni S."/>
            <person name="Jones D.A.B."/>
            <person name="Phan H.T."/>
            <person name="Tan K.-C."/>
            <person name="Hane J.K."/>
        </authorList>
    </citation>
    <scope>NUCLEOTIDE SEQUENCE [LARGE SCALE GENOMIC DNA]</scope>
    <source>
        <strain evidence="2">SN15 / ATCC MYA-4574 / FGSC 10173)</strain>
    </source>
</reference>
<proteinExistence type="predicted"/>
<dbReference type="Proteomes" id="UP000663193">
    <property type="component" value="Chromosome 19"/>
</dbReference>
<protein>
    <submittedName>
        <fullName evidence="1">Uncharacterized protein</fullName>
    </submittedName>
</protein>
<keyword evidence="2" id="KW-1185">Reference proteome</keyword>
<name>A0A7U2I9U5_PHANO</name>
<evidence type="ECO:0000313" key="1">
    <source>
        <dbReference type="EMBL" id="QRD05873.1"/>
    </source>
</evidence>
<accession>A0A7U2I9U5</accession>
<organism evidence="1 2">
    <name type="scientific">Phaeosphaeria nodorum (strain SN15 / ATCC MYA-4574 / FGSC 10173)</name>
    <name type="common">Glume blotch fungus</name>
    <name type="synonym">Parastagonospora nodorum</name>
    <dbReference type="NCBI Taxonomy" id="321614"/>
    <lineage>
        <taxon>Eukaryota</taxon>
        <taxon>Fungi</taxon>
        <taxon>Dikarya</taxon>
        <taxon>Ascomycota</taxon>
        <taxon>Pezizomycotina</taxon>
        <taxon>Dothideomycetes</taxon>
        <taxon>Pleosporomycetidae</taxon>
        <taxon>Pleosporales</taxon>
        <taxon>Pleosporineae</taxon>
        <taxon>Phaeosphaeriaceae</taxon>
        <taxon>Parastagonospora</taxon>
    </lineage>
</organism>
<sequence length="88" mass="9315">MYCCCPSSPFLSSCPVIGNIGCAQPCMTENTIVSEKRPSAVAVQCTKCNASLHLQIKETVGEGGDCEESRPCAGGQVIKQNAEMWCPS</sequence>
<dbReference type="VEuPathDB" id="FungiDB:JI435_422880"/>
<gene>
    <name evidence="1" type="ORF">JI435_422880</name>
</gene>
<evidence type="ECO:0000313" key="2">
    <source>
        <dbReference type="Proteomes" id="UP000663193"/>
    </source>
</evidence>